<dbReference type="EMBL" id="BARU01048528">
    <property type="protein sequence ID" value="GAH97087.1"/>
    <property type="molecule type" value="Genomic_DNA"/>
</dbReference>
<sequence>MPRRWLSPDFFTDEKMKKVTVSERLLAAAIIANQDDDGRLRGDPAYLRAIAFLYDNYSLEEVKA</sequence>
<organism evidence="1">
    <name type="scientific">marine sediment metagenome</name>
    <dbReference type="NCBI Taxonomy" id="412755"/>
    <lineage>
        <taxon>unclassified sequences</taxon>
        <taxon>metagenomes</taxon>
        <taxon>ecological metagenomes</taxon>
    </lineage>
</organism>
<dbReference type="AlphaFoldDB" id="X1JSQ8"/>
<feature type="non-terminal residue" evidence="1">
    <location>
        <position position="64"/>
    </location>
</feature>
<comment type="caution">
    <text evidence="1">The sequence shown here is derived from an EMBL/GenBank/DDBJ whole genome shotgun (WGS) entry which is preliminary data.</text>
</comment>
<gene>
    <name evidence="1" type="ORF">S03H2_72068</name>
</gene>
<evidence type="ECO:0000313" key="1">
    <source>
        <dbReference type="EMBL" id="GAH97087.1"/>
    </source>
</evidence>
<reference evidence="1" key="1">
    <citation type="journal article" date="2014" name="Front. Microbiol.">
        <title>High frequency of phylogenetically diverse reductive dehalogenase-homologous genes in deep subseafloor sedimentary metagenomes.</title>
        <authorList>
            <person name="Kawai M."/>
            <person name="Futagami T."/>
            <person name="Toyoda A."/>
            <person name="Takaki Y."/>
            <person name="Nishi S."/>
            <person name="Hori S."/>
            <person name="Arai W."/>
            <person name="Tsubouchi T."/>
            <person name="Morono Y."/>
            <person name="Uchiyama I."/>
            <person name="Ito T."/>
            <person name="Fujiyama A."/>
            <person name="Inagaki F."/>
            <person name="Takami H."/>
        </authorList>
    </citation>
    <scope>NUCLEOTIDE SEQUENCE</scope>
    <source>
        <strain evidence="1">Expedition CK06-06</strain>
    </source>
</reference>
<proteinExistence type="predicted"/>
<protein>
    <submittedName>
        <fullName evidence="1">Uncharacterized protein</fullName>
    </submittedName>
</protein>
<name>X1JSQ8_9ZZZZ</name>
<accession>X1JSQ8</accession>